<comment type="caution">
    <text evidence="2">The sequence shown here is derived from an EMBL/GenBank/DDBJ whole genome shotgun (WGS) entry which is preliminary data.</text>
</comment>
<proteinExistence type="predicted"/>
<sequence>MVKPPPKPDTNKKVNTIQQIDLGDPEYNSDGQGHLPKGPDWVRQPEEPYLHSLTTIFNHGNLLGHQVNFINALPTGYAVFMRVEYTSTSEQDPAFRMAYVFGHPSGGTFDSMRSFSRHVLGILQDSVGVCNCRLCSGVGGGDAVQGRGLLPSAAPAAFGSA</sequence>
<feature type="domain" description="Cryptic loci regulator 2 N-terminal" evidence="1">
    <location>
        <begin position="71"/>
        <end position="135"/>
    </location>
</feature>
<name>A0A1A7MAS8_AURPU</name>
<reference evidence="4 5" key="1">
    <citation type="submission" date="2018-10" db="EMBL/GenBank/DDBJ databases">
        <title>Fifty Aureobasidium pullulans genomes reveal a recombining polyextremotolerant generalist.</title>
        <authorList>
            <person name="Gostincar C."/>
            <person name="Turk M."/>
            <person name="Zajc J."/>
            <person name="Gunde-Cimerman N."/>
        </authorList>
    </citation>
    <scope>NUCLEOTIDE SEQUENCE [LARGE SCALE GENOMIC DNA]</scope>
    <source>
        <strain evidence="3 5">EXF-10081</strain>
        <strain evidence="2 4">EXF-10507</strain>
    </source>
</reference>
<dbReference type="Proteomes" id="UP000304928">
    <property type="component" value="Unassembled WGS sequence"/>
</dbReference>
<dbReference type="InterPro" id="IPR031915">
    <property type="entry name" value="Clr2_N"/>
</dbReference>
<evidence type="ECO:0000313" key="2">
    <source>
        <dbReference type="EMBL" id="THW92691.1"/>
    </source>
</evidence>
<dbReference type="InterPro" id="IPR038986">
    <property type="entry name" value="Clr2"/>
</dbReference>
<dbReference type="GO" id="GO:0031934">
    <property type="term" value="C:mating-type region heterochromatin"/>
    <property type="evidence" value="ECO:0007669"/>
    <property type="project" value="TreeGrafter"/>
</dbReference>
<evidence type="ECO:0000313" key="4">
    <source>
        <dbReference type="Proteomes" id="UP000304928"/>
    </source>
</evidence>
<protein>
    <recommendedName>
        <fullName evidence="1">Cryptic loci regulator 2 N-terminal domain-containing protein</fullName>
    </recommendedName>
</protein>
<organism evidence="2 4">
    <name type="scientific">Aureobasidium pullulans</name>
    <name type="common">Black yeast</name>
    <name type="synonym">Pullularia pullulans</name>
    <dbReference type="NCBI Taxonomy" id="5580"/>
    <lineage>
        <taxon>Eukaryota</taxon>
        <taxon>Fungi</taxon>
        <taxon>Dikarya</taxon>
        <taxon>Ascomycota</taxon>
        <taxon>Pezizomycotina</taxon>
        <taxon>Dothideomycetes</taxon>
        <taxon>Dothideomycetidae</taxon>
        <taxon>Dothideales</taxon>
        <taxon>Saccotheciaceae</taxon>
        <taxon>Aureobasidium</taxon>
    </lineage>
</organism>
<dbReference type="Proteomes" id="UP000310374">
    <property type="component" value="Unassembled WGS sequence"/>
</dbReference>
<dbReference type="GO" id="GO:0033553">
    <property type="term" value="C:rDNA heterochromatin"/>
    <property type="evidence" value="ECO:0007669"/>
    <property type="project" value="TreeGrafter"/>
</dbReference>
<dbReference type="EMBL" id="QZAT01000066">
    <property type="protein sequence ID" value="THX27346.1"/>
    <property type="molecule type" value="Genomic_DNA"/>
</dbReference>
<accession>A0A1A7MAS8</accession>
<evidence type="ECO:0000259" key="1">
    <source>
        <dbReference type="Pfam" id="PF16761"/>
    </source>
</evidence>
<gene>
    <name evidence="3" type="ORF">D6D12_05566</name>
    <name evidence="2" type="ORF">D6D15_02954</name>
</gene>
<dbReference type="AlphaFoldDB" id="A0A1A7MAS8"/>
<dbReference type="GO" id="GO:0070824">
    <property type="term" value="C:SHREC complex"/>
    <property type="evidence" value="ECO:0007669"/>
    <property type="project" value="InterPro"/>
</dbReference>
<dbReference type="Pfam" id="PF16761">
    <property type="entry name" value="Clr2_transil"/>
    <property type="match status" value="1"/>
</dbReference>
<dbReference type="EMBL" id="QZAR01000033">
    <property type="protein sequence ID" value="THW92691.1"/>
    <property type="molecule type" value="Genomic_DNA"/>
</dbReference>
<evidence type="ECO:0000313" key="3">
    <source>
        <dbReference type="EMBL" id="THX27346.1"/>
    </source>
</evidence>
<evidence type="ECO:0000313" key="5">
    <source>
        <dbReference type="Proteomes" id="UP000310374"/>
    </source>
</evidence>
<dbReference type="PANTHER" id="PTHR38046">
    <property type="entry name" value="CRYPTIC LOCI REGULATOR 2"/>
    <property type="match status" value="1"/>
</dbReference>
<dbReference type="PANTHER" id="PTHR38046:SF1">
    <property type="entry name" value="CRYPTIC LOCI REGULATOR 2"/>
    <property type="match status" value="1"/>
</dbReference>
<dbReference type="GO" id="GO:0030466">
    <property type="term" value="P:silent mating-type cassette heterochromatin formation"/>
    <property type="evidence" value="ECO:0007669"/>
    <property type="project" value="TreeGrafter"/>
</dbReference>